<comment type="caution">
    <text evidence="9">The sequence shown here is derived from an EMBL/GenBank/DDBJ whole genome shotgun (WGS) entry which is preliminary data.</text>
</comment>
<evidence type="ECO:0000256" key="2">
    <source>
        <dbReference type="ARBA" id="ARBA00022448"/>
    </source>
</evidence>
<feature type="domain" description="ABC transmembrane type-1" evidence="8">
    <location>
        <begin position="98"/>
        <end position="303"/>
    </location>
</feature>
<sequence length="317" mass="35301">MRAYALRRLLALIPTLIFASLIVFFTVRMIPGDVIDMMMSQNDISAGQKDREQLEQALGLDQPMYLQYFRWLGGAVRGDLGHSLWQNTPVLDQILARLPITFELGLMAIIIGLLIAVPIGVLSALRQDTAGDYLMRSLSILMLAVPSFWIGTMVMVFPSIWWGWSPSLVYVPFLQDPLGNLKHMLTPALILGMSLSAITMRMTRTMMLEVLRQDYIRTAWAKGLDERTVVIRHALRNALIPVVTLIGIQAPLVLGGAVIIEQIFVIPGMGLLLLDAVGQRDYPIIAGVFLVVGVAVMLINLIVDLSYGLFDPKVRYR</sequence>
<evidence type="ECO:0000256" key="3">
    <source>
        <dbReference type="ARBA" id="ARBA00022475"/>
    </source>
</evidence>
<keyword evidence="5 7" id="KW-1133">Transmembrane helix</keyword>
<dbReference type="Pfam" id="PF00528">
    <property type="entry name" value="BPD_transp_1"/>
    <property type="match status" value="1"/>
</dbReference>
<accession>A0A4R2GJE6</accession>
<evidence type="ECO:0000256" key="5">
    <source>
        <dbReference type="ARBA" id="ARBA00022989"/>
    </source>
</evidence>
<dbReference type="Proteomes" id="UP000294881">
    <property type="component" value="Unassembled WGS sequence"/>
</dbReference>
<organism evidence="9 10">
    <name type="scientific">Camelimonas lactis</name>
    <dbReference type="NCBI Taxonomy" id="659006"/>
    <lineage>
        <taxon>Bacteria</taxon>
        <taxon>Pseudomonadati</taxon>
        <taxon>Pseudomonadota</taxon>
        <taxon>Alphaproteobacteria</taxon>
        <taxon>Hyphomicrobiales</taxon>
        <taxon>Chelatococcaceae</taxon>
        <taxon>Camelimonas</taxon>
    </lineage>
</organism>
<evidence type="ECO:0000256" key="4">
    <source>
        <dbReference type="ARBA" id="ARBA00022692"/>
    </source>
</evidence>
<comment type="subcellular location">
    <subcellularLocation>
        <location evidence="1 7">Cell membrane</location>
        <topology evidence="1 7">Multi-pass membrane protein</topology>
    </subcellularLocation>
</comment>
<dbReference type="InterPro" id="IPR035906">
    <property type="entry name" value="MetI-like_sf"/>
</dbReference>
<dbReference type="GO" id="GO:0005886">
    <property type="term" value="C:plasma membrane"/>
    <property type="evidence" value="ECO:0007669"/>
    <property type="project" value="UniProtKB-SubCell"/>
</dbReference>
<evidence type="ECO:0000256" key="1">
    <source>
        <dbReference type="ARBA" id="ARBA00004651"/>
    </source>
</evidence>
<keyword evidence="2 7" id="KW-0813">Transport</keyword>
<reference evidence="9 10" key="1">
    <citation type="submission" date="2019-03" db="EMBL/GenBank/DDBJ databases">
        <title>Genomic Encyclopedia of Type Strains, Phase IV (KMG-IV): sequencing the most valuable type-strain genomes for metagenomic binning, comparative biology and taxonomic classification.</title>
        <authorList>
            <person name="Goeker M."/>
        </authorList>
    </citation>
    <scope>NUCLEOTIDE SEQUENCE [LARGE SCALE GENOMIC DNA]</scope>
    <source>
        <strain evidence="9 10">DSM 22958</strain>
    </source>
</reference>
<feature type="transmembrane region" description="Helical" evidence="7">
    <location>
        <begin position="238"/>
        <end position="264"/>
    </location>
</feature>
<keyword evidence="4 7" id="KW-0812">Transmembrane</keyword>
<feature type="transmembrane region" description="Helical" evidence="7">
    <location>
        <begin position="137"/>
        <end position="164"/>
    </location>
</feature>
<feature type="transmembrane region" description="Helical" evidence="7">
    <location>
        <begin position="284"/>
        <end position="310"/>
    </location>
</feature>
<keyword evidence="3" id="KW-1003">Cell membrane</keyword>
<dbReference type="PROSITE" id="PS50928">
    <property type="entry name" value="ABC_TM1"/>
    <property type="match status" value="1"/>
</dbReference>
<evidence type="ECO:0000313" key="9">
    <source>
        <dbReference type="EMBL" id="TCO08643.1"/>
    </source>
</evidence>
<proteinExistence type="inferred from homology"/>
<keyword evidence="6 7" id="KW-0472">Membrane</keyword>
<dbReference type="PANTHER" id="PTHR43163:SF6">
    <property type="entry name" value="DIPEPTIDE TRANSPORT SYSTEM PERMEASE PROTEIN DPPB-RELATED"/>
    <property type="match status" value="1"/>
</dbReference>
<feature type="transmembrane region" description="Helical" evidence="7">
    <location>
        <begin position="104"/>
        <end position="125"/>
    </location>
</feature>
<dbReference type="PANTHER" id="PTHR43163">
    <property type="entry name" value="DIPEPTIDE TRANSPORT SYSTEM PERMEASE PROTEIN DPPB-RELATED"/>
    <property type="match status" value="1"/>
</dbReference>
<feature type="transmembrane region" description="Helical" evidence="7">
    <location>
        <begin position="9"/>
        <end position="30"/>
    </location>
</feature>
<dbReference type="Pfam" id="PF19300">
    <property type="entry name" value="BPD_transp_1_N"/>
    <property type="match status" value="1"/>
</dbReference>
<name>A0A4R2GJE6_9HYPH</name>
<dbReference type="InterPro" id="IPR045621">
    <property type="entry name" value="BPD_transp_1_N"/>
</dbReference>
<feature type="transmembrane region" description="Helical" evidence="7">
    <location>
        <begin position="184"/>
        <end position="203"/>
    </location>
</feature>
<dbReference type="Gene3D" id="1.10.3720.10">
    <property type="entry name" value="MetI-like"/>
    <property type="match status" value="1"/>
</dbReference>
<dbReference type="SUPFAM" id="SSF161098">
    <property type="entry name" value="MetI-like"/>
    <property type="match status" value="1"/>
</dbReference>
<dbReference type="OrthoDB" id="9805855at2"/>
<keyword evidence="10" id="KW-1185">Reference proteome</keyword>
<dbReference type="EMBL" id="SLWL01000021">
    <property type="protein sequence ID" value="TCO08643.1"/>
    <property type="molecule type" value="Genomic_DNA"/>
</dbReference>
<dbReference type="CDD" id="cd06261">
    <property type="entry name" value="TM_PBP2"/>
    <property type="match status" value="1"/>
</dbReference>
<gene>
    <name evidence="9" type="ORF">EV666_1216</name>
</gene>
<dbReference type="GO" id="GO:0055085">
    <property type="term" value="P:transmembrane transport"/>
    <property type="evidence" value="ECO:0007669"/>
    <property type="project" value="InterPro"/>
</dbReference>
<comment type="similarity">
    <text evidence="7">Belongs to the binding-protein-dependent transport system permease family.</text>
</comment>
<protein>
    <submittedName>
        <fullName evidence="9">Peptide/nickel transport system permease protein</fullName>
    </submittedName>
</protein>
<dbReference type="RefSeq" id="WP_132010506.1">
    <property type="nucleotide sequence ID" value="NZ_JBHUNN010000001.1"/>
</dbReference>
<evidence type="ECO:0000256" key="6">
    <source>
        <dbReference type="ARBA" id="ARBA00023136"/>
    </source>
</evidence>
<dbReference type="AlphaFoldDB" id="A0A4R2GJE6"/>
<evidence type="ECO:0000313" key="10">
    <source>
        <dbReference type="Proteomes" id="UP000294881"/>
    </source>
</evidence>
<evidence type="ECO:0000256" key="7">
    <source>
        <dbReference type="RuleBase" id="RU363032"/>
    </source>
</evidence>
<dbReference type="InterPro" id="IPR000515">
    <property type="entry name" value="MetI-like"/>
</dbReference>
<evidence type="ECO:0000259" key="8">
    <source>
        <dbReference type="PROSITE" id="PS50928"/>
    </source>
</evidence>